<reference evidence="2 3" key="1">
    <citation type="journal article" date="2019" name="Nat. Ecol. Evol.">
        <title>Megaphylogeny resolves global patterns of mushroom evolution.</title>
        <authorList>
            <person name="Varga T."/>
            <person name="Krizsan K."/>
            <person name="Foldi C."/>
            <person name="Dima B."/>
            <person name="Sanchez-Garcia M."/>
            <person name="Sanchez-Ramirez S."/>
            <person name="Szollosi G.J."/>
            <person name="Szarkandi J.G."/>
            <person name="Papp V."/>
            <person name="Albert L."/>
            <person name="Andreopoulos W."/>
            <person name="Angelini C."/>
            <person name="Antonin V."/>
            <person name="Barry K.W."/>
            <person name="Bougher N.L."/>
            <person name="Buchanan P."/>
            <person name="Buyck B."/>
            <person name="Bense V."/>
            <person name="Catcheside P."/>
            <person name="Chovatia M."/>
            <person name="Cooper J."/>
            <person name="Damon W."/>
            <person name="Desjardin D."/>
            <person name="Finy P."/>
            <person name="Geml J."/>
            <person name="Haridas S."/>
            <person name="Hughes K."/>
            <person name="Justo A."/>
            <person name="Karasinski D."/>
            <person name="Kautmanova I."/>
            <person name="Kiss B."/>
            <person name="Kocsube S."/>
            <person name="Kotiranta H."/>
            <person name="LaButti K.M."/>
            <person name="Lechner B.E."/>
            <person name="Liimatainen K."/>
            <person name="Lipzen A."/>
            <person name="Lukacs Z."/>
            <person name="Mihaltcheva S."/>
            <person name="Morgado L.N."/>
            <person name="Niskanen T."/>
            <person name="Noordeloos M.E."/>
            <person name="Ohm R.A."/>
            <person name="Ortiz-Santana B."/>
            <person name="Ovrebo C."/>
            <person name="Racz N."/>
            <person name="Riley R."/>
            <person name="Savchenko A."/>
            <person name="Shiryaev A."/>
            <person name="Soop K."/>
            <person name="Spirin V."/>
            <person name="Szebenyi C."/>
            <person name="Tomsovsky M."/>
            <person name="Tulloss R.E."/>
            <person name="Uehling J."/>
            <person name="Grigoriev I.V."/>
            <person name="Vagvolgyi C."/>
            <person name="Papp T."/>
            <person name="Martin F.M."/>
            <person name="Miettinen O."/>
            <person name="Hibbett D.S."/>
            <person name="Nagy L.G."/>
        </authorList>
    </citation>
    <scope>NUCLEOTIDE SEQUENCE [LARGE SCALE GENOMIC DNA]</scope>
    <source>
        <strain evidence="2 3">CBS 121175</strain>
    </source>
</reference>
<protein>
    <submittedName>
        <fullName evidence="2">Uncharacterized protein</fullName>
    </submittedName>
</protein>
<feature type="region of interest" description="Disordered" evidence="1">
    <location>
        <begin position="857"/>
        <end position="879"/>
    </location>
</feature>
<gene>
    <name evidence="2" type="ORF">FA15DRAFT_664435</name>
</gene>
<dbReference type="Gene3D" id="1.25.40.10">
    <property type="entry name" value="Tetratricopeptide repeat domain"/>
    <property type="match status" value="1"/>
</dbReference>
<sequence length="929" mass="104851">MSCHVILFRSWRHKWLLKPRQPHCQRCQFGTSTSPVDRSRQKFISATVRRLQEGTNDGVWSLISLLGSQKGTQLSALQHTSVPFRDYLEWKSILGQQPLKDIVSTIPNNSKKDADSSSTPDSATLPEWLVLHILAHRVQTYGEATDMMMDILRHNLPLLPIHLKPPALIFSAAHLASRNLLVPLKTVVDEFLSLGHPILCPTFPSSSQGPELSSQLDHNATAMLSMGSNASHELHYNLFLSALAFTPKHSTAYSNYVISVIKRLGQVSHPEGSESTEPFVKIHPDTYSALLFSTPAVIDHHSSFAQDQLLSPYLLGFLRSQMALENFTPLTEHHEAFLRFWRKEAVHSGNWSSKRASKGRHMVEKSWEAVQASVQSDEETTRIEIPNDTSNPAIRANTLYLGSQQRTDAMKTVFKTLTTTSSPPDTELPDTHEAQLPAKVIRKKDQIDIYDVSAALHSAANERTLSTYHFIKLFHQLTNSPVDSKTSVQLNPTLATYTILLRGLVFRRSFNQALKYWEFLINKSGLQLDRMSITIGAQIWTRCGRPHEAFDLLERFAWRPHGAAPREYSHSLGFRKSVRLGTISVNEWMVSLKRAGRPDAAVQLWDHMFPLYGVLQTNETLNIMLQSTRMAVLMNERSVRTQISRYFKLQRKRLAGKGDEQSGFVLDAGFGERARSAEAMYTLLGHPDYGGPKPYHGGLWRDKRPEDTAREIFLQVLFGMEQDSTCRRLADVQAPARAVRQGWDSDGGISGLGVALPSLKMERFKFQPGREVYRWVPSSPDRMEPRPHYPHIVLNNSNFFNYLCLLAVTNRTVEVALTMAWMRHLGLKPSESTLAVAMVLWGEVSVEGPVVQGLSNLKGRSKGDSDGLDGGTVDADHKRVPGPVDEYERFVAWLEDWVGSERIPDVVVMRRWRMVIKSMREAGVDSDRR</sequence>
<dbReference type="EMBL" id="ML210151">
    <property type="protein sequence ID" value="TFK29120.1"/>
    <property type="molecule type" value="Genomic_DNA"/>
</dbReference>
<dbReference type="Proteomes" id="UP000307440">
    <property type="component" value="Unassembled WGS sequence"/>
</dbReference>
<evidence type="ECO:0000313" key="3">
    <source>
        <dbReference type="Proteomes" id="UP000307440"/>
    </source>
</evidence>
<evidence type="ECO:0000256" key="1">
    <source>
        <dbReference type="SAM" id="MobiDB-lite"/>
    </source>
</evidence>
<dbReference type="AlphaFoldDB" id="A0A5C3L8N2"/>
<dbReference type="InterPro" id="IPR011990">
    <property type="entry name" value="TPR-like_helical_dom_sf"/>
</dbReference>
<name>A0A5C3L8N2_COPMA</name>
<keyword evidence="3" id="KW-1185">Reference proteome</keyword>
<organism evidence="2 3">
    <name type="scientific">Coprinopsis marcescibilis</name>
    <name type="common">Agaric fungus</name>
    <name type="synonym">Psathyrella marcescibilis</name>
    <dbReference type="NCBI Taxonomy" id="230819"/>
    <lineage>
        <taxon>Eukaryota</taxon>
        <taxon>Fungi</taxon>
        <taxon>Dikarya</taxon>
        <taxon>Basidiomycota</taxon>
        <taxon>Agaricomycotina</taxon>
        <taxon>Agaricomycetes</taxon>
        <taxon>Agaricomycetidae</taxon>
        <taxon>Agaricales</taxon>
        <taxon>Agaricineae</taxon>
        <taxon>Psathyrellaceae</taxon>
        <taxon>Coprinopsis</taxon>
    </lineage>
</organism>
<dbReference type="STRING" id="230819.A0A5C3L8N2"/>
<evidence type="ECO:0000313" key="2">
    <source>
        <dbReference type="EMBL" id="TFK29120.1"/>
    </source>
</evidence>
<dbReference type="OrthoDB" id="185373at2759"/>
<accession>A0A5C3L8N2</accession>
<proteinExistence type="predicted"/>